<proteinExistence type="predicted"/>
<dbReference type="RefSeq" id="WP_253019636.1">
    <property type="nucleotide sequence ID" value="NZ_JAJAGH010000004.1"/>
</dbReference>
<comment type="subcellular location">
    <subcellularLocation>
        <location evidence="1">Membrane</location>
        <topology evidence="1">Multi-pass membrane protein</topology>
    </subcellularLocation>
</comment>
<evidence type="ECO:0000313" key="6">
    <source>
        <dbReference type="EMBL" id="MCU7377793.1"/>
    </source>
</evidence>
<dbReference type="InterPro" id="IPR014743">
    <property type="entry name" value="Cl-channel_core"/>
</dbReference>
<dbReference type="Gene3D" id="1.10.3080.10">
    <property type="entry name" value="Clc chloride channel"/>
    <property type="match status" value="1"/>
</dbReference>
<accession>A0A9J6QKX2</accession>
<organism evidence="6 7">
    <name type="scientific">Hominibacterium faecale</name>
    <dbReference type="NCBI Taxonomy" id="2839743"/>
    <lineage>
        <taxon>Bacteria</taxon>
        <taxon>Bacillati</taxon>
        <taxon>Bacillota</taxon>
        <taxon>Clostridia</taxon>
        <taxon>Peptostreptococcales</taxon>
        <taxon>Anaerovoracaceae</taxon>
        <taxon>Hominibacterium</taxon>
    </lineage>
</organism>
<dbReference type="PANTHER" id="PTHR43427">
    <property type="entry name" value="CHLORIDE CHANNEL PROTEIN CLC-E"/>
    <property type="match status" value="1"/>
</dbReference>
<dbReference type="GO" id="GO:0015108">
    <property type="term" value="F:chloride transmembrane transporter activity"/>
    <property type="evidence" value="ECO:0007669"/>
    <property type="project" value="InterPro"/>
</dbReference>
<dbReference type="EMBL" id="JAOSHN010000002">
    <property type="protein sequence ID" value="MCU7377793.1"/>
    <property type="molecule type" value="Genomic_DNA"/>
</dbReference>
<feature type="transmembrane region" description="Helical" evidence="5">
    <location>
        <begin position="197"/>
        <end position="217"/>
    </location>
</feature>
<feature type="transmembrane region" description="Helical" evidence="5">
    <location>
        <begin position="385"/>
        <end position="406"/>
    </location>
</feature>
<keyword evidence="3 5" id="KW-1133">Transmembrane helix</keyword>
<dbReference type="InterPro" id="IPR050368">
    <property type="entry name" value="ClC-type_chloride_channel"/>
</dbReference>
<protein>
    <submittedName>
        <fullName evidence="6">Chloride channel protein</fullName>
    </submittedName>
</protein>
<name>A0A9J6QKX2_9FIRM</name>
<feature type="transmembrane region" description="Helical" evidence="5">
    <location>
        <begin position="312"/>
        <end position="331"/>
    </location>
</feature>
<dbReference type="AlphaFoldDB" id="A0A9J6QKX2"/>
<dbReference type="InterPro" id="IPR001807">
    <property type="entry name" value="ClC"/>
</dbReference>
<feature type="transmembrane region" description="Helical" evidence="5">
    <location>
        <begin position="237"/>
        <end position="257"/>
    </location>
</feature>
<evidence type="ECO:0000256" key="5">
    <source>
        <dbReference type="SAM" id="Phobius"/>
    </source>
</evidence>
<dbReference type="CDD" id="cd00400">
    <property type="entry name" value="Voltage_gated_ClC"/>
    <property type="match status" value="1"/>
</dbReference>
<gene>
    <name evidence="6" type="ORF">OBO34_05410</name>
</gene>
<feature type="transmembrane region" description="Helical" evidence="5">
    <location>
        <begin position="269"/>
        <end position="292"/>
    </location>
</feature>
<feature type="transmembrane region" description="Helical" evidence="5">
    <location>
        <begin position="362"/>
        <end position="378"/>
    </location>
</feature>
<dbReference type="Pfam" id="PF00654">
    <property type="entry name" value="Voltage_CLC"/>
    <property type="match status" value="1"/>
</dbReference>
<dbReference type="PANTHER" id="PTHR43427:SF12">
    <property type="entry name" value="CHLORIDE TRANSPORTER"/>
    <property type="match status" value="1"/>
</dbReference>
<evidence type="ECO:0000256" key="2">
    <source>
        <dbReference type="ARBA" id="ARBA00022692"/>
    </source>
</evidence>
<keyword evidence="4 5" id="KW-0472">Membrane</keyword>
<dbReference type="Proteomes" id="UP001065549">
    <property type="component" value="Unassembled WGS sequence"/>
</dbReference>
<evidence type="ECO:0000313" key="7">
    <source>
        <dbReference type="Proteomes" id="UP001065549"/>
    </source>
</evidence>
<feature type="transmembrane region" description="Helical" evidence="5">
    <location>
        <begin position="53"/>
        <end position="70"/>
    </location>
</feature>
<keyword evidence="2 5" id="KW-0812">Transmembrane</keyword>
<keyword evidence="7" id="KW-1185">Reference proteome</keyword>
<dbReference type="GO" id="GO:0016020">
    <property type="term" value="C:membrane"/>
    <property type="evidence" value="ECO:0007669"/>
    <property type="project" value="UniProtKB-SubCell"/>
</dbReference>
<evidence type="ECO:0000256" key="3">
    <source>
        <dbReference type="ARBA" id="ARBA00022989"/>
    </source>
</evidence>
<evidence type="ECO:0000256" key="4">
    <source>
        <dbReference type="ARBA" id="ARBA00023136"/>
    </source>
</evidence>
<reference evidence="6" key="1">
    <citation type="submission" date="2022-09" db="EMBL/GenBank/DDBJ databases">
        <title>Culturomic study of gut microbiota in children with autism spectrum disorder.</title>
        <authorList>
            <person name="Efimov B.A."/>
            <person name="Chaplin A.V."/>
            <person name="Sokolova S.R."/>
            <person name="Pikina A.P."/>
            <person name="Korzhanova M."/>
            <person name="Belova V."/>
            <person name="Korostin D."/>
        </authorList>
    </citation>
    <scope>NUCLEOTIDE SEQUENCE</scope>
    <source>
        <strain evidence="6">ASD5510</strain>
    </source>
</reference>
<feature type="transmembrane region" description="Helical" evidence="5">
    <location>
        <begin position="338"/>
        <end position="356"/>
    </location>
</feature>
<sequence>MEKITKRSLGVFALFALCLGAAAGAVVWALLKVMNLGIHLLWEVIPKNVGHPVLYTFIVCLAGGLLIGLWQKKFGVLPDTLEDVMADLKKNGTYPYDRLHILAVSALLPLIFGGSLGPEAGLTGIIVGLCCWIGDRLKYKGSEVRELANAGIAATLGVIFNSPFVGIANNFENKDLEDEQPLKTPAEKLDMKKAKTLVYVAAVAGALGAMGGLGQFFGGGMGIARFGRDVDITISDWKWFALFVLISILCGMAYMLCDRITSALGGRIADHRIASCMLAGLFLAALGTLFPWTMFSGEHEMAEMMEVWQQQSFALLFLTGVVKLVLINLCVNLGWRGGNIFPIIFAGVCIGYSLAMLTGAEPVFAVAVCVSALCGYIMRKPLTVIGVLLLCFPMTIIIPMATAAYVGSIVPVFGVLKKKGKTV</sequence>
<evidence type="ECO:0000256" key="1">
    <source>
        <dbReference type="ARBA" id="ARBA00004141"/>
    </source>
</evidence>
<dbReference type="SUPFAM" id="SSF81340">
    <property type="entry name" value="Clc chloride channel"/>
    <property type="match status" value="1"/>
</dbReference>
<comment type="caution">
    <text evidence="6">The sequence shown here is derived from an EMBL/GenBank/DDBJ whole genome shotgun (WGS) entry which is preliminary data.</text>
</comment>